<gene>
    <name evidence="1" type="ORF">SPELUC_LOCUS3279</name>
</gene>
<comment type="caution">
    <text evidence="1">The sequence shown here is derived from an EMBL/GenBank/DDBJ whole genome shotgun (WGS) entry which is preliminary data.</text>
</comment>
<proteinExistence type="predicted"/>
<dbReference type="Proteomes" id="UP000789366">
    <property type="component" value="Unassembled WGS sequence"/>
</dbReference>
<reference evidence="1" key="1">
    <citation type="submission" date="2021-06" db="EMBL/GenBank/DDBJ databases">
        <authorList>
            <person name="Kallberg Y."/>
            <person name="Tangrot J."/>
            <person name="Rosling A."/>
        </authorList>
    </citation>
    <scope>NUCLEOTIDE SEQUENCE</scope>
    <source>
        <strain evidence="1">28 12/20/2015</strain>
    </source>
</reference>
<evidence type="ECO:0000313" key="2">
    <source>
        <dbReference type="Proteomes" id="UP000789366"/>
    </source>
</evidence>
<sequence>MNKIFSTIIISLIFFSALASAQSPTAASPASATPAPDSIEQCIQNRHCAPEDVSCRAICAQVPNPSSQDANATNTCVAGCQSSANDSEAYKKCTSNCISQYFSNPTSNPQGPVVVSPTQTNPSAPSDKVGFENKYLEGTYVAVFVHLIVWVTLLLFSEFIRKRHILPSNLRLEPNVAPITAQDFATADQMDNRYAKATNAARDSLLMLIIATIMTQAGYGATAASIILSWVFVALSVFWVLSILFFDHMWAPLILQAISFPFILAVLALAFRTSEKGNPLIPQRPHTKVIGYDNLGSYW</sequence>
<protein>
    <submittedName>
        <fullName evidence="1">2638_t:CDS:1</fullName>
    </submittedName>
</protein>
<name>A0ACA9L4G3_9GLOM</name>
<accession>A0ACA9L4G3</accession>
<organism evidence="1 2">
    <name type="scientific">Cetraspora pellucida</name>
    <dbReference type="NCBI Taxonomy" id="1433469"/>
    <lineage>
        <taxon>Eukaryota</taxon>
        <taxon>Fungi</taxon>
        <taxon>Fungi incertae sedis</taxon>
        <taxon>Mucoromycota</taxon>
        <taxon>Glomeromycotina</taxon>
        <taxon>Glomeromycetes</taxon>
        <taxon>Diversisporales</taxon>
        <taxon>Gigasporaceae</taxon>
        <taxon>Cetraspora</taxon>
    </lineage>
</organism>
<keyword evidence="2" id="KW-1185">Reference proteome</keyword>
<dbReference type="EMBL" id="CAJVPW010002449">
    <property type="protein sequence ID" value="CAG8506721.1"/>
    <property type="molecule type" value="Genomic_DNA"/>
</dbReference>
<evidence type="ECO:0000313" key="1">
    <source>
        <dbReference type="EMBL" id="CAG8506721.1"/>
    </source>
</evidence>